<evidence type="ECO:0000256" key="5">
    <source>
        <dbReference type="ARBA" id="ARBA00022553"/>
    </source>
</evidence>
<organism evidence="13 14">
    <name type="scientific">Porites lobata</name>
    <dbReference type="NCBI Taxonomy" id="104759"/>
    <lineage>
        <taxon>Eukaryota</taxon>
        <taxon>Metazoa</taxon>
        <taxon>Cnidaria</taxon>
        <taxon>Anthozoa</taxon>
        <taxon>Hexacorallia</taxon>
        <taxon>Scleractinia</taxon>
        <taxon>Fungiina</taxon>
        <taxon>Poritidae</taxon>
        <taxon>Porites</taxon>
    </lineage>
</organism>
<comment type="similarity">
    <text evidence="3">Belongs to the protein-tyrosine phosphatase family. Non-receptor class myotubularin subfamily.</text>
</comment>
<feature type="compositionally biased region" description="Polar residues" evidence="8">
    <location>
        <begin position="1600"/>
        <end position="1614"/>
    </location>
</feature>
<proteinExistence type="inferred from homology"/>
<evidence type="ECO:0000256" key="3">
    <source>
        <dbReference type="ARBA" id="ARBA00007471"/>
    </source>
</evidence>
<dbReference type="InterPro" id="IPR001194">
    <property type="entry name" value="cDENN_dom"/>
</dbReference>
<feature type="compositionally biased region" description="Acidic residues" evidence="8">
    <location>
        <begin position="517"/>
        <end position="528"/>
    </location>
</feature>
<feature type="compositionally biased region" description="Polar residues" evidence="8">
    <location>
        <begin position="2680"/>
        <end position="2693"/>
    </location>
</feature>
<keyword evidence="7" id="KW-0862">Zinc</keyword>
<keyword evidence="14" id="KW-1185">Reference proteome</keyword>
<evidence type="ECO:0000259" key="11">
    <source>
        <dbReference type="PROSITE" id="PS50211"/>
    </source>
</evidence>
<comment type="subcellular location">
    <subcellularLocation>
        <location evidence="1">Cytoplasm</location>
    </subcellularLocation>
</comment>
<dbReference type="SMART" id="SM00568">
    <property type="entry name" value="GRAM"/>
    <property type="match status" value="1"/>
</dbReference>
<feature type="region of interest" description="Disordered" evidence="8">
    <location>
        <begin position="474"/>
        <end position="528"/>
    </location>
</feature>
<feature type="domain" description="Phorbol-ester/DAG-type" evidence="10">
    <location>
        <begin position="2619"/>
        <end position="2669"/>
    </location>
</feature>
<dbReference type="SUPFAM" id="SSF57889">
    <property type="entry name" value="Cysteine-rich domain"/>
    <property type="match status" value="1"/>
</dbReference>
<evidence type="ECO:0000256" key="7">
    <source>
        <dbReference type="ARBA" id="ARBA00022833"/>
    </source>
</evidence>
<feature type="compositionally biased region" description="Basic and acidic residues" evidence="8">
    <location>
        <begin position="960"/>
        <end position="975"/>
    </location>
</feature>
<dbReference type="InterPro" id="IPR005112">
    <property type="entry name" value="dDENN_dom"/>
</dbReference>
<dbReference type="SUPFAM" id="SSF52799">
    <property type="entry name" value="(Phosphotyrosine protein) phosphatases II"/>
    <property type="match status" value="1"/>
</dbReference>
<feature type="compositionally biased region" description="Polar residues" evidence="8">
    <location>
        <begin position="496"/>
        <end position="510"/>
    </location>
</feature>
<gene>
    <name evidence="13" type="ORF">PLOB_00014700</name>
</gene>
<dbReference type="SMART" id="SM00799">
    <property type="entry name" value="DENN"/>
    <property type="match status" value="1"/>
</dbReference>
<feature type="region of interest" description="Disordered" evidence="8">
    <location>
        <begin position="1972"/>
        <end position="2020"/>
    </location>
</feature>
<dbReference type="PROSITE" id="PS50081">
    <property type="entry name" value="ZF_DAG_PE_2"/>
    <property type="match status" value="1"/>
</dbReference>
<name>A0ABN8R5H2_9CNID</name>
<comment type="similarity">
    <text evidence="2">Belongs to the TEL2 family.</text>
</comment>
<dbReference type="Gene3D" id="3.40.50.11500">
    <property type="match status" value="1"/>
</dbReference>
<dbReference type="InterPro" id="IPR019337">
    <property type="entry name" value="Telomere_length_regulation_dom"/>
</dbReference>
<dbReference type="PROSITE" id="PS50211">
    <property type="entry name" value="DENN"/>
    <property type="match status" value="1"/>
</dbReference>
<evidence type="ECO:0000313" key="14">
    <source>
        <dbReference type="Proteomes" id="UP001159405"/>
    </source>
</evidence>
<dbReference type="InterPro" id="IPR038528">
    <property type="entry name" value="TEL2_C_sf"/>
</dbReference>
<dbReference type="PANTHER" id="PTHR15830:SF10">
    <property type="entry name" value="TELOMERE LENGTH REGULATION PROTEIN TEL2 HOMOLOG"/>
    <property type="match status" value="1"/>
</dbReference>
<evidence type="ECO:0000256" key="6">
    <source>
        <dbReference type="ARBA" id="ARBA00022723"/>
    </source>
</evidence>
<dbReference type="InterPro" id="IPR051970">
    <property type="entry name" value="TEL2_Regulation"/>
</dbReference>
<dbReference type="Proteomes" id="UP001159405">
    <property type="component" value="Unassembled WGS sequence"/>
</dbReference>
<dbReference type="CDD" id="cd14534">
    <property type="entry name" value="PTP-MTMR5-like"/>
    <property type="match status" value="1"/>
</dbReference>
<evidence type="ECO:0000313" key="13">
    <source>
        <dbReference type="EMBL" id="CAH3174265.1"/>
    </source>
</evidence>
<dbReference type="InterPro" id="IPR037516">
    <property type="entry name" value="Tripartite_DENN"/>
</dbReference>
<dbReference type="InterPro" id="IPR002219">
    <property type="entry name" value="PKC_DAG/PE"/>
</dbReference>
<comment type="caution">
    <text evidence="13">The sequence shown here is derived from an EMBL/GenBank/DDBJ whole genome shotgun (WGS) entry which is preliminary data.</text>
</comment>
<dbReference type="SUPFAM" id="SSF50729">
    <property type="entry name" value="PH domain-like"/>
    <property type="match status" value="2"/>
</dbReference>
<dbReference type="InterPro" id="IPR011993">
    <property type="entry name" value="PH-like_dom_sf"/>
</dbReference>
<sequence>MEQHSDKQIPCKVRRFVRERQNIITDVSNPSELIEPLSDVVELFLRGSLQPAKVPLEKRAVLKAEFVNNHFVRFAECILSSPVIGFYSGFSEEQKRELFDVFFVRGPSHDSLLVLGEVLSKKTTNHKNTKVVVSILEKFCTEGRLVDIFVQQCQVSRSSESASLKFSQSEFESKLWRQLITIMVSLPQRVANKMRQKCSSLFYPEPYFNMFAEQILKALEKLHDNLSMSCDCSFKFLGEVIGRVCMAGQAETTFAILLPALEKWLQTSPLWNRICARLITGVPDHTMEHVAEGLLKSAKNPMLIAKLLGDSILTSSKLKYLLTTKFLLMRCYSNINVLHNIIGYLSGCKRRHLLVETLLKLFDVWADKSAIKHATYDQHFYITCAVVLSFSHLSVEEKALQKHALLTKLLVGVQSHLDSPLEKVRRLGMVVAECVTSSLEPTGEKLKFDYAEDDDTKLLHLLAKGLQEGMDMGRVKSGKSWKECNGNPEKNKETETNGISNPEHASSSQKSAHENDGDASDDDDELLPYDLDDEEERDSNSYSPKHLRDCIDGLIASDDPPKTEGSLKALQKLINAGLDDLEDVSIELVKLLLHLQDKYSTDKFCELRHNAMVSVTIRCPQQIACYLTEEFFAPNYNLQQRMDMLNVLADAAQQLSAPAEVTKMRAVPRKFSFPQAASAKMPEIIPEWQKIVQERINSKTKRFVKGPTKPQPLAVANKFAGVAGFFFFPLMKNFDSKVNTLDLLGGDTLVLGRLIYTLGIIMYSARETPIARNMGTALLEFTWALKYHQEPFVRQSLIFAQAMVAVSVPSSSLVNDAPGELFELHDWLKMIVQNDSDADSVKVYGYGCLHDIPAQEMSRLADYFVICGIDRDSKNEEVGGRVIQRFPSKDRKDAAFPEGIELFCQPGGWNYSNYYKPPTFFVAVLTDMEGDHRYCACFTFHERCTPTKSKKKLANSSSKEGFRDESQSDSSLSEKRFSEMPGISVNSEEAVIMDVFAPKCLCLVSRASYFDILKNCLTTIYLSFLSGNTKSLEGLVGCILGFVQVPPPGGPKMTFSMGAGDRHTLSPPASETLPVTGKSVAILFNQLGIHNMLALFCAALTENKILFYSSSYSQLTHATQAMLALMYPLKFSYVFIPILPSVLLEFLSAPTPYIMGVHDSYKDNVVPDLADVILVDIDGGHVFFPDAINLASLPEPFLGRTRHELTLVLHPQLVTADCAFQAPTSPSPPELQDKELRAVFIRLLAQLFSGYRSCLTLIRIHPKPVITFNKVSFLEYRGMIGDPFLSKVLESISFLSFVAHRGPPYRTCDLFDQLCVEIDSILNGEGGVDAEVQASIEQLAQKLYDNEPSCDTNENTVQPVVPSDEADLCDKLVFPELSESDINCYIDQQENVAAPYMVKSPEPCVVPSNLVSSKQQHYIPSRKLEVLRDCVAYIFDNQISEARKTLESVLRALKSKGAQLALCHELSLRVKQNRSLLEHDQFDLVVRLMNRALEDDASMSNTEVAAALLPLTATFCRKLHAGVIQFAYTCVQDHPVWERQQFWEEAFYADVQAQIKQLYVDDEAPKAITEDTLDRKDQRISRASLTPVTKHRSISRSRDNLASQPKESGSSSDLEQPKQAEQKPVPSALSIAAKQLKKWPNYSKMEQDFLINSEEGIVYSQAIHYANRMVYMRIPLDASEKMPAPTPVPTPVTGSIHVDGEGSVNGTYAESIVNGGTVANSEVGSCITDSGGWDMYMDDEDGGTIADQVTKFVCRFVDRVGTEAGISQEHLKSLYTMIPGVVAMHIESLEPVYREYKNLAPIQKAKIMRPDMLQGEEMLSDGLRAYLVPDGRELGKGGEGPCLLPAEGAVFLTNYRVIFKGTPVDQFASEMIVTRSFPVGALITQKKIGVQYMQHLGQWLHECIQLRSSTFQMMKLAFDEEVEQEVIETFRKKLQKRHLPNTVFGSFAFCGKGIARTPTVVIQKHMERQGTLKKTKNKLVNASRHKTSQLRGSLRKRRHRHNDVDSQRSPSGSLTTDDDDSVLELNDIPLKVEPVVQGVDRLSKLSYCNDYSRLKLGNIAKDSPVGPWRICMVNVTYTACRSYPSVVLVPHSISDDSILRIARNHRQGRFPVAVWRHQYNKATLLRAGGIERSTIGSIMRQTKTVSGSGVTHHAISSSASVEQEKYFAAVVAATPLGKSKNIARASSLHHGVVLRDGFFPDEVDSGQLVDKTILRKGWEPAALYIFGDKSLLRNVKQEAYPKCEFVPIELPDIRAVRASFKKFQRATCPSTETNLSFIQQVEESEWLPQLSAIMTVANCFVDLIDIQGSSVLVCFEDGWDATAQVLSLAELMLDPHYRTIDGFKLLIEKEWLAFGHRFTHRGNQTASAQAGFTPVFLQFLDCVHQIMLQFPLSFEFNDHFLSTIAYHHVSMRFRTFLLDSEHERMESGWMVEEDGKPRGKSLWDYMDFQKSRSPLYNNFLYSPGLHKVLRPFCKVPNLKVWKYYTTENLSTGPTYDLELINNVTTTTENEQQSGDGRQETYGSCMSGVYGDVTQFSNDECSWLLQELYRLEEEADQKPKKWEHHWHGLSCPPRKRLPWVLNRRWNTHQRLNFHKKGTMEVILKGKLQLEERGAQGFSQPHNFVAHTFMPPSNCDHCYQMIIGILNRGMKCTECGYNCHERCQPQVPWQCKKRDLPEQPGSGMTKSTMSLPSETDASQTKKLHCGHLYKKGHLLRQWKARWFVLDTQRNQLRYYDGEHDQHLQGYVDLGEMIAVQALNSIPPGAPKGSEKGAFFDLRTTKRVYNLMCESPEEAKIWVEKLQNMNV</sequence>
<dbReference type="PROSITE" id="PS00479">
    <property type="entry name" value="ZF_DAG_PE_1"/>
    <property type="match status" value="1"/>
</dbReference>
<dbReference type="InterPro" id="IPR029021">
    <property type="entry name" value="Prot-tyrosine_phosphatase-like"/>
</dbReference>
<dbReference type="Gene3D" id="3.30.60.20">
    <property type="match status" value="1"/>
</dbReference>
<dbReference type="SMART" id="SM00801">
    <property type="entry name" value="dDENN"/>
    <property type="match status" value="1"/>
</dbReference>
<dbReference type="Pfam" id="PF02141">
    <property type="entry name" value="DENN"/>
    <property type="match status" value="1"/>
</dbReference>
<feature type="domain" description="UDENN" evidence="11">
    <location>
        <begin position="864"/>
        <end position="1308"/>
    </location>
</feature>
<feature type="region of interest" description="Disordered" evidence="8">
    <location>
        <begin position="2673"/>
        <end position="2693"/>
    </location>
</feature>
<evidence type="ECO:0000256" key="8">
    <source>
        <dbReference type="SAM" id="MobiDB-lite"/>
    </source>
</evidence>
<dbReference type="InterPro" id="IPR005113">
    <property type="entry name" value="uDENN_dom"/>
</dbReference>
<feature type="compositionally biased region" description="Basic residues" evidence="8">
    <location>
        <begin position="1972"/>
        <end position="2001"/>
    </location>
</feature>
<dbReference type="PROSITE" id="PS51339">
    <property type="entry name" value="PPASE_MYOTUBULARIN"/>
    <property type="match status" value="1"/>
</dbReference>
<keyword evidence="6" id="KW-0479">Metal-binding</keyword>
<evidence type="ECO:0000259" key="10">
    <source>
        <dbReference type="PROSITE" id="PS50081"/>
    </source>
</evidence>
<dbReference type="InterPro" id="IPR046349">
    <property type="entry name" value="C1-like_sf"/>
</dbReference>
<evidence type="ECO:0000256" key="1">
    <source>
        <dbReference type="ARBA" id="ARBA00004496"/>
    </source>
</evidence>
<keyword evidence="5" id="KW-0597">Phosphoprotein</keyword>
<dbReference type="Pfam" id="PF25320">
    <property type="entry name" value="TELO2_ARM"/>
    <property type="match status" value="1"/>
</dbReference>
<evidence type="ECO:0000259" key="12">
    <source>
        <dbReference type="PROSITE" id="PS51339"/>
    </source>
</evidence>
<feature type="region of interest" description="Disordered" evidence="8">
    <location>
        <begin position="955"/>
        <end position="975"/>
    </location>
</feature>
<dbReference type="Gene3D" id="2.30.29.30">
    <property type="entry name" value="Pleckstrin-homology domain (PH domain)/Phosphotyrosine-binding domain (PTB)"/>
    <property type="match status" value="1"/>
</dbReference>
<dbReference type="SMART" id="SM00800">
    <property type="entry name" value="uDENN"/>
    <property type="match status" value="1"/>
</dbReference>
<evidence type="ECO:0000259" key="9">
    <source>
        <dbReference type="PROSITE" id="PS50003"/>
    </source>
</evidence>
<dbReference type="PANTHER" id="PTHR15830">
    <property type="entry name" value="TELOMERE LENGTH REGULATION PROTEIN TEL2 FAMILY MEMBER"/>
    <property type="match status" value="1"/>
</dbReference>
<dbReference type="Gene3D" id="1.25.40.720">
    <property type="entry name" value="Telomere length regulation protein 2, C-terminal domain"/>
    <property type="match status" value="2"/>
</dbReference>
<dbReference type="CDD" id="cd20828">
    <property type="entry name" value="C1_MTMR-like"/>
    <property type="match status" value="1"/>
</dbReference>
<feature type="compositionally biased region" description="Basic and acidic residues" evidence="8">
    <location>
        <begin position="1570"/>
        <end position="1580"/>
    </location>
</feature>
<dbReference type="InterPro" id="IPR043153">
    <property type="entry name" value="DENN_C"/>
</dbReference>
<dbReference type="Pfam" id="PF02893">
    <property type="entry name" value="GRAM"/>
    <property type="match status" value="1"/>
</dbReference>
<evidence type="ECO:0000256" key="2">
    <source>
        <dbReference type="ARBA" id="ARBA00006133"/>
    </source>
</evidence>
<dbReference type="SMART" id="SM00233">
    <property type="entry name" value="PH"/>
    <property type="match status" value="1"/>
</dbReference>
<dbReference type="CDD" id="cd13208">
    <property type="entry name" value="PH-GRAM_MTMR5_MTMR13"/>
    <property type="match status" value="1"/>
</dbReference>
<dbReference type="Pfam" id="PF12335">
    <property type="entry name" value="SBF2"/>
    <property type="match status" value="1"/>
</dbReference>
<dbReference type="Pfam" id="PF10193">
    <property type="entry name" value="Telomere_reg-2"/>
    <property type="match status" value="1"/>
</dbReference>
<feature type="region of interest" description="Disordered" evidence="8">
    <location>
        <begin position="1570"/>
        <end position="1627"/>
    </location>
</feature>
<evidence type="ECO:0000256" key="4">
    <source>
        <dbReference type="ARBA" id="ARBA00022490"/>
    </source>
</evidence>
<keyword evidence="4" id="KW-0963">Cytoplasm</keyword>
<dbReference type="PROSITE" id="PS50003">
    <property type="entry name" value="PH_DOMAIN"/>
    <property type="match status" value="1"/>
</dbReference>
<dbReference type="InterPro" id="IPR022096">
    <property type="entry name" value="SBF1/SBF2"/>
</dbReference>
<feature type="domain" description="Myotubularin phosphatase" evidence="12">
    <location>
        <begin position="2041"/>
        <end position="2485"/>
    </location>
</feature>
<dbReference type="InterPro" id="IPR001849">
    <property type="entry name" value="PH_domain"/>
</dbReference>
<dbReference type="InterPro" id="IPR057348">
    <property type="entry name" value="TELO2_ARM"/>
</dbReference>
<dbReference type="Gene3D" id="3.30.450.200">
    <property type="match status" value="1"/>
</dbReference>
<dbReference type="Pfam" id="PF00169">
    <property type="entry name" value="PH"/>
    <property type="match status" value="1"/>
</dbReference>
<dbReference type="Pfam" id="PF06602">
    <property type="entry name" value="Myotub-related"/>
    <property type="match status" value="1"/>
</dbReference>
<dbReference type="InterPro" id="IPR004182">
    <property type="entry name" value="GRAM"/>
</dbReference>
<dbReference type="SMART" id="SM00109">
    <property type="entry name" value="C1"/>
    <property type="match status" value="1"/>
</dbReference>
<dbReference type="EMBL" id="CALNXK010000189">
    <property type="protein sequence ID" value="CAH3174265.1"/>
    <property type="molecule type" value="Genomic_DNA"/>
</dbReference>
<dbReference type="Pfam" id="PF00130">
    <property type="entry name" value="C1_1"/>
    <property type="match status" value="1"/>
</dbReference>
<accession>A0ABN8R5H2</accession>
<dbReference type="InterPro" id="IPR010569">
    <property type="entry name" value="Myotubularin-like_Pase_dom"/>
</dbReference>
<protein>
    <submittedName>
        <fullName evidence="13">Uncharacterized protein</fullName>
    </submittedName>
</protein>
<feature type="domain" description="PH" evidence="9">
    <location>
        <begin position="2699"/>
        <end position="2804"/>
    </location>
</feature>
<dbReference type="Pfam" id="PF03456">
    <property type="entry name" value="uDENN"/>
    <property type="match status" value="1"/>
</dbReference>
<reference evidence="13 14" key="1">
    <citation type="submission" date="2022-05" db="EMBL/GenBank/DDBJ databases">
        <authorList>
            <consortium name="Genoscope - CEA"/>
            <person name="William W."/>
        </authorList>
    </citation>
    <scope>NUCLEOTIDE SEQUENCE [LARGE SCALE GENOMIC DNA]</scope>
</reference>